<evidence type="ECO:0000313" key="2">
    <source>
        <dbReference type="EMBL" id="KEP45920.1"/>
    </source>
</evidence>
<evidence type="ECO:0000256" key="1">
    <source>
        <dbReference type="SAM" id="MobiDB-lite"/>
    </source>
</evidence>
<name>A0A074RKN4_9AGAM</name>
<dbReference type="Proteomes" id="UP000027456">
    <property type="component" value="Unassembled WGS sequence"/>
</dbReference>
<organism evidence="2 3">
    <name type="scientific">Rhizoctonia solani 123E</name>
    <dbReference type="NCBI Taxonomy" id="1423351"/>
    <lineage>
        <taxon>Eukaryota</taxon>
        <taxon>Fungi</taxon>
        <taxon>Dikarya</taxon>
        <taxon>Basidiomycota</taxon>
        <taxon>Agaricomycotina</taxon>
        <taxon>Agaricomycetes</taxon>
        <taxon>Cantharellales</taxon>
        <taxon>Ceratobasidiaceae</taxon>
        <taxon>Rhizoctonia</taxon>
    </lineage>
</organism>
<dbReference type="AlphaFoldDB" id="A0A074RKN4"/>
<feature type="compositionally biased region" description="Polar residues" evidence="1">
    <location>
        <begin position="128"/>
        <end position="141"/>
    </location>
</feature>
<feature type="non-terminal residue" evidence="2">
    <location>
        <position position="160"/>
    </location>
</feature>
<accession>A0A074RKN4</accession>
<reference evidence="2 3" key="1">
    <citation type="submission" date="2013-12" db="EMBL/GenBank/DDBJ databases">
        <authorList>
            <person name="Cubeta M."/>
            <person name="Pakala S."/>
            <person name="Fedorova N."/>
            <person name="Thomas E."/>
            <person name="Dean R."/>
            <person name="Jabaji S."/>
            <person name="Neate S."/>
            <person name="Toda T."/>
            <person name="Tavantzis S."/>
            <person name="Vilgalys R."/>
            <person name="Bharathan N."/>
            <person name="Pakala S."/>
            <person name="Losada L.S."/>
            <person name="Zafar N."/>
            <person name="Nierman W."/>
        </authorList>
    </citation>
    <scope>NUCLEOTIDE SEQUENCE [LARGE SCALE GENOMIC DNA]</scope>
    <source>
        <strain evidence="2 3">123E</strain>
    </source>
</reference>
<gene>
    <name evidence="2" type="ORF">V565_230840</name>
</gene>
<keyword evidence="3" id="KW-1185">Reference proteome</keyword>
<evidence type="ECO:0000313" key="3">
    <source>
        <dbReference type="Proteomes" id="UP000027456"/>
    </source>
</evidence>
<sequence>MTQNHQYGGFPVDPKLAYLQLPQPGLPPPPGNQHPPMGPPAVLVENVAEALKPLQEELGKMVAAVADIWEETTRELTESIHELGGRIESLKIVAKKIDTGAGDGDDEGPGGVHADVQQRRKKRRRGSKVTTANAPTKSQRSTMFSIVRKSLDIFQLVKLR</sequence>
<proteinExistence type="predicted"/>
<comment type="caution">
    <text evidence="2">The sequence shown here is derived from an EMBL/GenBank/DDBJ whole genome shotgun (WGS) entry which is preliminary data.</text>
</comment>
<dbReference type="EMBL" id="AZST01001396">
    <property type="protein sequence ID" value="KEP45920.1"/>
    <property type="molecule type" value="Genomic_DNA"/>
</dbReference>
<dbReference type="OrthoDB" id="3264306at2759"/>
<feature type="region of interest" description="Disordered" evidence="1">
    <location>
        <begin position="98"/>
        <end position="141"/>
    </location>
</feature>
<protein>
    <submittedName>
        <fullName evidence="2">Uncharacterized protein</fullName>
    </submittedName>
</protein>
<dbReference type="HOGENOM" id="CLU_1656388_0_0_1"/>